<proteinExistence type="predicted"/>
<organism evidence="1 2">
    <name type="scientific">Janthinobacterium fluminis</name>
    <dbReference type="NCBI Taxonomy" id="2987524"/>
    <lineage>
        <taxon>Bacteria</taxon>
        <taxon>Pseudomonadati</taxon>
        <taxon>Pseudomonadota</taxon>
        <taxon>Betaproteobacteria</taxon>
        <taxon>Burkholderiales</taxon>
        <taxon>Oxalobacteraceae</taxon>
        <taxon>Janthinobacterium</taxon>
    </lineage>
</organism>
<accession>A0ABT5JWA2</accession>
<evidence type="ECO:0000313" key="2">
    <source>
        <dbReference type="Proteomes" id="UP001221208"/>
    </source>
</evidence>
<protein>
    <submittedName>
        <fullName evidence="1">Uncharacterized protein</fullName>
    </submittedName>
</protein>
<comment type="caution">
    <text evidence="1">The sequence shown here is derived from an EMBL/GenBank/DDBJ whole genome shotgun (WGS) entry which is preliminary data.</text>
</comment>
<sequence>MPQFNVDEDLAAVVERLAEPKPFEHLSFNNALRRVLTKFGQVAAEKPSIDLDELLAESMALMKARKEPKKLPSPSAKEWAASVPDLKSKPGLNNWQAICDLLKIETGGDSARRRLRNWVKESRPSWPPVPEIKGD</sequence>
<name>A0ABT5JWA2_9BURK</name>
<dbReference type="RefSeq" id="WP_273669563.1">
    <property type="nucleotide sequence ID" value="NZ_JAQQXR010000001.1"/>
</dbReference>
<evidence type="ECO:0000313" key="1">
    <source>
        <dbReference type="EMBL" id="MDC8756904.1"/>
    </source>
</evidence>
<keyword evidence="2" id="KW-1185">Reference proteome</keyword>
<reference evidence="1 2" key="1">
    <citation type="submission" date="2022-10" db="EMBL/GenBank/DDBJ databases">
        <title>Janthinobacterium sp. hw3 Genome sequencing.</title>
        <authorList>
            <person name="Park S."/>
        </authorList>
    </citation>
    <scope>NUCLEOTIDE SEQUENCE [LARGE SCALE GENOMIC DNA]</scope>
    <source>
        <strain evidence="2">hw3</strain>
    </source>
</reference>
<gene>
    <name evidence="1" type="ORF">OIK44_04795</name>
</gene>
<dbReference type="Proteomes" id="UP001221208">
    <property type="component" value="Unassembled WGS sequence"/>
</dbReference>
<dbReference type="EMBL" id="JAQQXR010000001">
    <property type="protein sequence ID" value="MDC8756904.1"/>
    <property type="molecule type" value="Genomic_DNA"/>
</dbReference>